<dbReference type="OrthoDB" id="10004862at2759"/>
<gene>
    <name evidence="2" type="ORF">B0J15DRAFT_489649</name>
</gene>
<proteinExistence type="predicted"/>
<evidence type="ECO:0000313" key="3">
    <source>
        <dbReference type="Proteomes" id="UP000736672"/>
    </source>
</evidence>
<evidence type="ECO:0008006" key="4">
    <source>
        <dbReference type="Google" id="ProtNLM"/>
    </source>
</evidence>
<evidence type="ECO:0000256" key="1">
    <source>
        <dbReference type="ARBA" id="ARBA00023002"/>
    </source>
</evidence>
<comment type="caution">
    <text evidence="2">The sequence shown here is derived from an EMBL/GenBank/DDBJ whole genome shotgun (WGS) entry which is preliminary data.</text>
</comment>
<dbReference type="Proteomes" id="UP000736672">
    <property type="component" value="Unassembled WGS sequence"/>
</dbReference>
<keyword evidence="3" id="KW-1185">Reference proteome</keyword>
<dbReference type="EMBL" id="JAGTJS010000007">
    <property type="protein sequence ID" value="KAH7263976.1"/>
    <property type="molecule type" value="Genomic_DNA"/>
</dbReference>
<evidence type="ECO:0000313" key="2">
    <source>
        <dbReference type="EMBL" id="KAH7263976.1"/>
    </source>
</evidence>
<reference evidence="2" key="1">
    <citation type="journal article" date="2021" name="Nat. Commun.">
        <title>Genetic determinants of endophytism in the Arabidopsis root mycobiome.</title>
        <authorList>
            <person name="Mesny F."/>
            <person name="Miyauchi S."/>
            <person name="Thiergart T."/>
            <person name="Pickel B."/>
            <person name="Atanasova L."/>
            <person name="Karlsson M."/>
            <person name="Huettel B."/>
            <person name="Barry K.W."/>
            <person name="Haridas S."/>
            <person name="Chen C."/>
            <person name="Bauer D."/>
            <person name="Andreopoulos W."/>
            <person name="Pangilinan J."/>
            <person name="LaButti K."/>
            <person name="Riley R."/>
            <person name="Lipzen A."/>
            <person name="Clum A."/>
            <person name="Drula E."/>
            <person name="Henrissat B."/>
            <person name="Kohler A."/>
            <person name="Grigoriev I.V."/>
            <person name="Martin F.M."/>
            <person name="Hacquard S."/>
        </authorList>
    </citation>
    <scope>NUCLEOTIDE SEQUENCE</scope>
    <source>
        <strain evidence="2">FSSC 5 MPI-SDFR-AT-0091</strain>
    </source>
</reference>
<dbReference type="GO" id="GO:0016491">
    <property type="term" value="F:oxidoreductase activity"/>
    <property type="evidence" value="ECO:0007669"/>
    <property type="project" value="UniProtKB-KW"/>
</dbReference>
<dbReference type="AlphaFoldDB" id="A0A9P9HVG5"/>
<organism evidence="2 3">
    <name type="scientific">Fusarium solani</name>
    <name type="common">Filamentous fungus</name>
    <dbReference type="NCBI Taxonomy" id="169388"/>
    <lineage>
        <taxon>Eukaryota</taxon>
        <taxon>Fungi</taxon>
        <taxon>Dikarya</taxon>
        <taxon>Ascomycota</taxon>
        <taxon>Pezizomycotina</taxon>
        <taxon>Sordariomycetes</taxon>
        <taxon>Hypocreomycetidae</taxon>
        <taxon>Hypocreales</taxon>
        <taxon>Nectriaceae</taxon>
        <taxon>Fusarium</taxon>
        <taxon>Fusarium solani species complex</taxon>
    </lineage>
</organism>
<keyword evidence="1" id="KW-0560">Oxidoreductase</keyword>
<accession>A0A9P9HVG5</accession>
<sequence length="464" mass="52637">MLTPRVMRVWARPVVAACSRYSTMATPFKIGILPKDAGLLGMKLGSEEALKVTELLQRDLEHHHVFFNASGFHDHIVHHVLTLYGTGASTKDMDIAYDANKGYQLKAMKPKQEMVDNLEHGTDWSTYLGKGRNYPSFLRFFQDEIQRIGWQEVLNEYLFKNDDRGRDMKSRLFGGLLHPLIQMLFAIEWEQPMLVASALAQTAVHENKLHDFLTTAAANAKADDAPPKMSTILGLLDDIKSNEKTRSSARWNDSQPMFQGVLGRARDEMAVLATRVRVNEDEVEEKTAEMVHTAAYMAAGAAFHPPHTPKFDFFLMHHVTSTPFFLSLNAKPWIPASTKAQLLEYKIRMDLLTYAARGCPTLHDDLLREYTPRDGKLADKMEDLLPRIHKIVDDGHTVKLARALILAKRTTEPFENKEWVKIKGDDWLRAMHLLLDANENASGTMWVRGAGFEEAWDGIPKARM</sequence>
<dbReference type="PANTHER" id="PTHR35870">
    <property type="entry name" value="PROTEIN, PUTATIVE (AFU_ORTHOLOGUE AFUA_5G03330)-RELATED"/>
    <property type="match status" value="1"/>
</dbReference>
<name>A0A9P9HVG5_FUSSL</name>
<dbReference type="InterPro" id="IPR025337">
    <property type="entry name" value="Questin_oxidase-like"/>
</dbReference>
<protein>
    <recommendedName>
        <fullName evidence="4">HypA protein</fullName>
    </recommendedName>
</protein>
<dbReference type="PANTHER" id="PTHR35870:SF1">
    <property type="entry name" value="PROTEIN, PUTATIVE (AFU_ORTHOLOGUE AFUA_5G03330)-RELATED"/>
    <property type="match status" value="1"/>
</dbReference>
<dbReference type="Pfam" id="PF14027">
    <property type="entry name" value="Questin_oxidase"/>
    <property type="match status" value="1"/>
</dbReference>